<comment type="caution">
    <text evidence="1">The sequence shown here is derived from an EMBL/GenBank/DDBJ whole genome shotgun (WGS) entry which is preliminary data.</text>
</comment>
<evidence type="ECO:0000313" key="1">
    <source>
        <dbReference type="EMBL" id="CAD8173975.1"/>
    </source>
</evidence>
<dbReference type="PANTHER" id="PTHR33706">
    <property type="entry name" value="MORN VARIANT REPEAT PROTEIN"/>
    <property type="match status" value="1"/>
</dbReference>
<sequence length="1406" mass="165124">MNCQDHTLNPISLICVALHKCQRKLCVDCFYDHGVETKYLLPIQKFEAQLLKQKEELTQSHMNLKQMLSEREIFLKNLWENMNQSIQTIYDMIEREDEKYLKLIKFDISPQDLPQAQIDKLVNILSGNDLSIWNSEKSFQLRQLNQIDTLFIKETQKLIQSIQDQFQAVFWYNKTHQYDGLKKQFGGLKKIKFQIHINENRQLNYIHNGEIIYTLQQNVIFQKPNIIKNLEVLKHFKWIAVNGENSQKVGLWTALWRGERLIGCGGLYSVDGKKQGKWKEIIENYNDLAKVYEVGEYENNLRKGVWKYIYNDQEIGRGKYNNFGQKNGNWIEITKSFIEQSQVTLTGEYRNGNKIGKWDIWFKYQENNQKIGGGIYDSVGFGRKIGHWVEILDNFNNCKQMTWNGQYKNGKKIGRWDIWYKNKKNNEKMYKYNFQLKLIYLNLQSGGGYYDDAGNGIKIGNWLEISDDFDNDKQVTLNGEYKNGKKVGRWDIWYKNKENNEKIGGGYYDDAGNGIKIGNWLEISDDFDNDKQVTLNGEYKNGKKVGRWDIWYKNKENNEKIGGGYYDDAGNGIKIGNWLEISDDFDNDKQVTLNGEYKNGKKVGRWDIWYKNKENNEKMQKYNFQLKLIYLNLQSGGGYYDDAGNGIKIGNWLEISDDFDNDKQVTLNGEYKNGKKVGRWDIWYKNKENNEKMQKYNFQLKLIYLNLQSGGGYYDDAGNGIKIGNWLEISDDFDNDKQVTLNGEYKNGKKVGRWDIWYKNKENNEKMQKYNFQLKLIYLNLQSGGGYYDDAGNGIKIGNWLEISDDFDNDKQVTLNGEYKNGKKVGRWDIWYKNKENNEKMQKYNFQLKLIYLNLQSGGGYYDDAGNGIKIGNWLEISDDFDNDKQVTLNGEYKNGKKVGRWDIWYKNKENNEKMQKYNFQLKLIYLNLQSGGGYYDDAGNGIKIGNWLEISDDFDNDKQVTLNGEYKNGKKVGRWDIWYKNKENNEKMQKYNFQLKLIYLNLQSGGGYYDDAGNGIKIGNWLEISDDFDNDKQVTLNGEYKNGKKVGRWDIWYKNKENNEKMQKYNFQLKLIYLNLQSGGGYYDDAGKGIKIGNWLEISDGFFSNNQVTLNGVYKNGKKVGRWDIWFKNEGLNKKIGGGVYDDDGDGIKIGNWLEISDDFQEFLYIALSGEYKEGKKVGRWDIWYKNKENNEKMQKYNFQLKLIYLNKLSGGGVYDDAGDGIKIGNWLEISDDFNDYKQVTLNGEYKNGKKVGRWDIWFKNEEINQKIGGGLYDDAGDQQKTGNWVEISDDFDYYKQVTLNGEYENGKKVGRWDIWFKNEEINQMIGCGLYDDAGVQQKTGSWVEIPDGFYYCKSVTLNGEYKNGKKVGRWDIWFKNEEINQKMYKYLIQFLLKSNFQIQWWWII</sequence>
<dbReference type="PANTHER" id="PTHR33706:SF1">
    <property type="entry name" value="TPR REPEAT PROTEIN"/>
    <property type="match status" value="1"/>
</dbReference>
<protein>
    <submittedName>
        <fullName evidence="1">Uncharacterized protein</fullName>
    </submittedName>
</protein>
<reference evidence="1" key="1">
    <citation type="submission" date="2021-01" db="EMBL/GenBank/DDBJ databases">
        <authorList>
            <consortium name="Genoscope - CEA"/>
            <person name="William W."/>
        </authorList>
    </citation>
    <scope>NUCLEOTIDE SEQUENCE</scope>
</reference>
<dbReference type="Proteomes" id="UP000683925">
    <property type="component" value="Unassembled WGS sequence"/>
</dbReference>
<name>A0A8S1VBR5_PAROT</name>
<evidence type="ECO:0000313" key="2">
    <source>
        <dbReference type="Proteomes" id="UP000683925"/>
    </source>
</evidence>
<organism evidence="1 2">
    <name type="scientific">Paramecium octaurelia</name>
    <dbReference type="NCBI Taxonomy" id="43137"/>
    <lineage>
        <taxon>Eukaryota</taxon>
        <taxon>Sar</taxon>
        <taxon>Alveolata</taxon>
        <taxon>Ciliophora</taxon>
        <taxon>Intramacronucleata</taxon>
        <taxon>Oligohymenophorea</taxon>
        <taxon>Peniculida</taxon>
        <taxon>Parameciidae</taxon>
        <taxon>Paramecium</taxon>
    </lineage>
</organism>
<dbReference type="OrthoDB" id="298777at2759"/>
<accession>A0A8S1VBR5</accession>
<proteinExistence type="predicted"/>
<dbReference type="EMBL" id="CAJJDP010000062">
    <property type="protein sequence ID" value="CAD8173975.1"/>
    <property type="molecule type" value="Genomic_DNA"/>
</dbReference>
<keyword evidence="2" id="KW-1185">Reference proteome</keyword>
<gene>
    <name evidence="1" type="ORF">POCTA_138.1.T0630042</name>
</gene>